<dbReference type="PIRSF" id="PIRSF000770">
    <property type="entry name" value="RNA_pol_sigma-SigE/K"/>
    <property type="match status" value="1"/>
</dbReference>
<dbReference type="SUPFAM" id="SSF88946">
    <property type="entry name" value="Sigma2 domain of RNA polymerase sigma factors"/>
    <property type="match status" value="1"/>
</dbReference>
<keyword evidence="2" id="KW-0731">Sigma factor</keyword>
<keyword evidence="7" id="KW-1185">Reference proteome</keyword>
<feature type="domain" description="RNA polymerase sigma-70" evidence="5">
    <location>
        <begin position="222"/>
        <end position="248"/>
    </location>
</feature>
<dbReference type="InterPro" id="IPR013324">
    <property type="entry name" value="RNA_pol_sigma_r3/r4-like"/>
</dbReference>
<evidence type="ECO:0000313" key="6">
    <source>
        <dbReference type="EMBL" id="MDC3416375.1"/>
    </source>
</evidence>
<dbReference type="NCBIfam" id="NF005809">
    <property type="entry name" value="PRK07670.1"/>
    <property type="match status" value="1"/>
</dbReference>
<organism evidence="6 7">
    <name type="scientific">Aquibacillus salsiterrae</name>
    <dbReference type="NCBI Taxonomy" id="2950439"/>
    <lineage>
        <taxon>Bacteria</taxon>
        <taxon>Bacillati</taxon>
        <taxon>Bacillota</taxon>
        <taxon>Bacilli</taxon>
        <taxon>Bacillales</taxon>
        <taxon>Bacillaceae</taxon>
        <taxon>Aquibacillus</taxon>
    </lineage>
</organism>
<dbReference type="PRINTS" id="PR00046">
    <property type="entry name" value="SIGMA70FCT"/>
</dbReference>
<dbReference type="Gene3D" id="1.10.1740.10">
    <property type="match status" value="1"/>
</dbReference>
<dbReference type="Proteomes" id="UP001145069">
    <property type="component" value="Unassembled WGS sequence"/>
</dbReference>
<dbReference type="AlphaFoldDB" id="A0A9X3WBA9"/>
<protein>
    <submittedName>
        <fullName evidence="6">FliA/WhiG family RNA polymerase sigma factor</fullName>
    </submittedName>
</protein>
<evidence type="ECO:0000259" key="5">
    <source>
        <dbReference type="PROSITE" id="PS00716"/>
    </source>
</evidence>
<evidence type="ECO:0000256" key="3">
    <source>
        <dbReference type="ARBA" id="ARBA00023125"/>
    </source>
</evidence>
<dbReference type="InterPro" id="IPR007627">
    <property type="entry name" value="RNA_pol_sigma70_r2"/>
</dbReference>
<evidence type="ECO:0000256" key="2">
    <source>
        <dbReference type="ARBA" id="ARBA00023082"/>
    </source>
</evidence>
<accession>A0A9X3WBA9</accession>
<dbReference type="InterPro" id="IPR013325">
    <property type="entry name" value="RNA_pol_sigma_r2"/>
</dbReference>
<dbReference type="InterPro" id="IPR007630">
    <property type="entry name" value="RNA_pol_sigma70_r4"/>
</dbReference>
<dbReference type="InterPro" id="IPR012845">
    <property type="entry name" value="RNA_pol_sigma_FliA_WhiG"/>
</dbReference>
<dbReference type="PANTHER" id="PTHR30385:SF7">
    <property type="entry name" value="RNA POLYMERASE SIGMA FACTOR FLIA"/>
    <property type="match status" value="1"/>
</dbReference>
<dbReference type="Pfam" id="PF04545">
    <property type="entry name" value="Sigma70_r4"/>
    <property type="match status" value="1"/>
</dbReference>
<keyword evidence="1" id="KW-0805">Transcription regulation</keyword>
<evidence type="ECO:0000256" key="1">
    <source>
        <dbReference type="ARBA" id="ARBA00023015"/>
    </source>
</evidence>
<sequence length="259" mass="29873">MSKRYTQASEYLWERWLTNQDSETADQLIEAYMYLVSHHVKRIAIHLPANISKEELRSLGMMGLYDALKKFDKNRDLKFDTYASFRIRGAIIDGLRKEDWLPRTIRDKVKQVNKASIDLEQSLSRQPTSSEIGEALGMSVTEVEEVIKDSLFANLLSVEEKVKESSEDFKEGIGYVLPDQSTLLPEAELVRQENYQELEKAIMKLNDNEQLVVSLFYKEELSLTEIGHVLELTTSRISQIHKQAIYKLRGALSLKDKKV</sequence>
<comment type="caution">
    <text evidence="6">The sequence shown here is derived from an EMBL/GenBank/DDBJ whole genome shotgun (WGS) entry which is preliminary data.</text>
</comment>
<dbReference type="NCBIfam" id="TIGR02479">
    <property type="entry name" value="FliA_WhiG"/>
    <property type="match status" value="1"/>
</dbReference>
<dbReference type="Pfam" id="PF04542">
    <property type="entry name" value="Sigma70_r2"/>
    <property type="match status" value="1"/>
</dbReference>
<dbReference type="NCBIfam" id="TIGR02937">
    <property type="entry name" value="sigma70-ECF"/>
    <property type="match status" value="1"/>
</dbReference>
<evidence type="ECO:0000313" key="7">
    <source>
        <dbReference type="Proteomes" id="UP001145069"/>
    </source>
</evidence>
<dbReference type="EMBL" id="JAMQKC010000003">
    <property type="protein sequence ID" value="MDC3416375.1"/>
    <property type="molecule type" value="Genomic_DNA"/>
</dbReference>
<reference evidence="6" key="1">
    <citation type="submission" date="2022-06" db="EMBL/GenBank/DDBJ databases">
        <title>Aquibacillus sp. a new bacterium isolated from soil saline samples.</title>
        <authorList>
            <person name="Galisteo C."/>
            <person name="De La Haba R."/>
            <person name="Sanchez-Porro C."/>
            <person name="Ventosa A."/>
        </authorList>
    </citation>
    <scope>NUCLEOTIDE SEQUENCE</scope>
    <source>
        <strain evidence="6">3ASR75-54</strain>
    </source>
</reference>
<dbReference type="GO" id="GO:0003899">
    <property type="term" value="F:DNA-directed RNA polymerase activity"/>
    <property type="evidence" value="ECO:0007669"/>
    <property type="project" value="InterPro"/>
</dbReference>
<gene>
    <name evidence="6" type="ORF">NC799_05545</name>
</gene>
<dbReference type="CDD" id="cd06171">
    <property type="entry name" value="Sigma70_r4"/>
    <property type="match status" value="1"/>
</dbReference>
<dbReference type="Gene3D" id="1.20.140.160">
    <property type="match status" value="1"/>
</dbReference>
<proteinExistence type="predicted"/>
<dbReference type="PANTHER" id="PTHR30385">
    <property type="entry name" value="SIGMA FACTOR F FLAGELLAR"/>
    <property type="match status" value="1"/>
</dbReference>
<dbReference type="GO" id="GO:0016987">
    <property type="term" value="F:sigma factor activity"/>
    <property type="evidence" value="ECO:0007669"/>
    <property type="project" value="UniProtKB-KW"/>
</dbReference>
<dbReference type="InterPro" id="IPR007624">
    <property type="entry name" value="RNA_pol_sigma70_r3"/>
</dbReference>
<name>A0A9X3WBA9_9BACI</name>
<dbReference type="NCBIfam" id="NF005413">
    <property type="entry name" value="PRK06986.1"/>
    <property type="match status" value="1"/>
</dbReference>
<dbReference type="GO" id="GO:0003677">
    <property type="term" value="F:DNA binding"/>
    <property type="evidence" value="ECO:0007669"/>
    <property type="project" value="UniProtKB-KW"/>
</dbReference>
<dbReference type="RefSeq" id="WP_272445378.1">
    <property type="nucleotide sequence ID" value="NZ_JAMQKC010000003.1"/>
</dbReference>
<evidence type="ECO:0000256" key="4">
    <source>
        <dbReference type="ARBA" id="ARBA00023163"/>
    </source>
</evidence>
<dbReference type="InterPro" id="IPR000943">
    <property type="entry name" value="RNA_pol_sigma70"/>
</dbReference>
<keyword evidence="3" id="KW-0238">DNA-binding</keyword>
<dbReference type="Pfam" id="PF04539">
    <property type="entry name" value="Sigma70_r3"/>
    <property type="match status" value="1"/>
</dbReference>
<dbReference type="PROSITE" id="PS00716">
    <property type="entry name" value="SIGMA70_2"/>
    <property type="match status" value="1"/>
</dbReference>
<keyword evidence="4" id="KW-0804">Transcription</keyword>
<dbReference type="SUPFAM" id="SSF88659">
    <property type="entry name" value="Sigma3 and sigma4 domains of RNA polymerase sigma factors"/>
    <property type="match status" value="2"/>
</dbReference>
<dbReference type="InterPro" id="IPR014284">
    <property type="entry name" value="RNA_pol_sigma-70_dom"/>
</dbReference>
<dbReference type="GO" id="GO:0006352">
    <property type="term" value="P:DNA-templated transcription initiation"/>
    <property type="evidence" value="ECO:0007669"/>
    <property type="project" value="InterPro"/>
</dbReference>